<comment type="catalytic activity">
    <reaction evidence="2">
        <text>ATP + H2O = ADP + phosphate + H(+)</text>
        <dbReference type="Rhea" id="RHEA:13065"/>
        <dbReference type="ChEBI" id="CHEBI:15377"/>
        <dbReference type="ChEBI" id="CHEBI:15378"/>
        <dbReference type="ChEBI" id="CHEBI:30616"/>
        <dbReference type="ChEBI" id="CHEBI:43474"/>
        <dbReference type="ChEBI" id="CHEBI:456216"/>
    </reaction>
</comment>
<dbReference type="eggNOG" id="COG1192">
    <property type="taxonomic scope" value="Bacteria"/>
</dbReference>
<evidence type="ECO:0000259" key="5">
    <source>
        <dbReference type="Pfam" id="PF13614"/>
    </source>
</evidence>
<accession>C0ED81</accession>
<dbReference type="HOGENOM" id="CLU_037612_1_4_9"/>
<dbReference type="STRING" id="537013.CLOSTMETH_01807"/>
<protein>
    <recommendedName>
        <fullName evidence="4">Sporulation initiation inhibitor protein Soj</fullName>
    </recommendedName>
</protein>
<dbReference type="EMBL" id="ACEC01000060">
    <property type="protein sequence ID" value="EEG30594.1"/>
    <property type="molecule type" value="Genomic_DNA"/>
</dbReference>
<dbReference type="InterPro" id="IPR050678">
    <property type="entry name" value="DNA_Partitioning_ATPase"/>
</dbReference>
<dbReference type="FunFam" id="3.40.50.300:FF:000285">
    <property type="entry name" value="Sporulation initiation inhibitor Soj"/>
    <property type="match status" value="1"/>
</dbReference>
<dbReference type="InterPro" id="IPR027417">
    <property type="entry name" value="P-loop_NTPase"/>
</dbReference>
<sequence>MKEIITIANQKGGVGKSTTAHALGSCLRARGERVLFVDLDPQGNLTYTMEADPSGPTAYELLTRQAELADCIRQTEQGDLIPASAQLAAADMELNSTGKEYRLKEALAAVAEDYDIILIDTPPALGILTINALTASDSLLIPAQADIYSLQGIGQLYSTVQAVRTYCNPNLSIRGILLTRHSARAVLTRDLTEMIGETAAQLGTQVYSTVIRENIAVKEAQARRADLLRYAPKSNAAKDYAAFAEEFTGGQDDE</sequence>
<dbReference type="InterPro" id="IPR025669">
    <property type="entry name" value="AAA_dom"/>
</dbReference>
<proteinExistence type="inferred from homology"/>
<dbReference type="Pfam" id="PF13614">
    <property type="entry name" value="AAA_31"/>
    <property type="match status" value="1"/>
</dbReference>
<feature type="domain" description="AAA" evidence="5">
    <location>
        <begin position="3"/>
        <end position="173"/>
    </location>
</feature>
<evidence type="ECO:0000256" key="4">
    <source>
        <dbReference type="ARBA" id="ARBA00071824"/>
    </source>
</evidence>
<gene>
    <name evidence="6" type="ORF">CLOSTMETH_01807</name>
</gene>
<evidence type="ECO:0000256" key="2">
    <source>
        <dbReference type="ARBA" id="ARBA00049360"/>
    </source>
</evidence>
<evidence type="ECO:0000313" key="6">
    <source>
        <dbReference type="EMBL" id="EEG30594.1"/>
    </source>
</evidence>
<comment type="subunit">
    <text evidence="3">Dimerizes in the presence of ATP but not ADP; ATP-binding is required for double-stranded (ds)DNA-binding. Interacts with DnaA.</text>
</comment>
<dbReference type="PANTHER" id="PTHR13696">
    <property type="entry name" value="P-LOOP CONTAINING NUCLEOSIDE TRIPHOSPHATE HYDROLASE"/>
    <property type="match status" value="1"/>
</dbReference>
<comment type="caution">
    <text evidence="6">The sequence shown here is derived from an EMBL/GenBank/DDBJ whole genome shotgun (WGS) entry which is preliminary data.</text>
</comment>
<name>C0ED81_9FIRM</name>
<dbReference type="PANTHER" id="PTHR13696:SF99">
    <property type="entry name" value="COBYRINIC ACID AC-DIAMIDE SYNTHASE"/>
    <property type="match status" value="1"/>
</dbReference>
<reference evidence="6 7" key="1">
    <citation type="submission" date="2009-01" db="EMBL/GenBank/DDBJ databases">
        <authorList>
            <person name="Fulton L."/>
            <person name="Clifton S."/>
            <person name="Fulton B."/>
            <person name="Xu J."/>
            <person name="Minx P."/>
            <person name="Pepin K.H."/>
            <person name="Johnson M."/>
            <person name="Bhonagiri V."/>
            <person name="Nash W.E."/>
            <person name="Mardis E.R."/>
            <person name="Wilson R.K."/>
        </authorList>
    </citation>
    <scope>NUCLEOTIDE SEQUENCE [LARGE SCALE GENOMIC DNA]</scope>
    <source>
        <strain evidence="6 7">DSM 5476</strain>
    </source>
</reference>
<comment type="similarity">
    <text evidence="1">Belongs to the ParA family.</text>
</comment>
<organism evidence="6 7">
    <name type="scientific">[Clostridium] methylpentosum DSM 5476</name>
    <dbReference type="NCBI Taxonomy" id="537013"/>
    <lineage>
        <taxon>Bacteria</taxon>
        <taxon>Bacillati</taxon>
        <taxon>Bacillota</taxon>
        <taxon>Clostridia</taxon>
        <taxon>Eubacteriales</taxon>
        <taxon>Oscillospiraceae</taxon>
        <taxon>Oscillospiraceae incertae sedis</taxon>
    </lineage>
</organism>
<dbReference type="Gene3D" id="3.40.50.300">
    <property type="entry name" value="P-loop containing nucleotide triphosphate hydrolases"/>
    <property type="match status" value="1"/>
</dbReference>
<dbReference type="CDD" id="cd02042">
    <property type="entry name" value="ParAB_family"/>
    <property type="match status" value="1"/>
</dbReference>
<dbReference type="SUPFAM" id="SSF52540">
    <property type="entry name" value="P-loop containing nucleoside triphosphate hydrolases"/>
    <property type="match status" value="1"/>
</dbReference>
<dbReference type="AlphaFoldDB" id="C0ED81"/>
<evidence type="ECO:0000256" key="3">
    <source>
        <dbReference type="ARBA" id="ARBA00062323"/>
    </source>
</evidence>
<dbReference type="PIRSF" id="PIRSF009320">
    <property type="entry name" value="Nuc_binding_HP_1000"/>
    <property type="match status" value="1"/>
</dbReference>
<evidence type="ECO:0000256" key="1">
    <source>
        <dbReference type="ARBA" id="ARBA00006976"/>
    </source>
</evidence>
<dbReference type="Proteomes" id="UP000003340">
    <property type="component" value="Unassembled WGS sequence"/>
</dbReference>
<keyword evidence="7" id="KW-1185">Reference proteome</keyword>
<reference evidence="6 7" key="2">
    <citation type="submission" date="2009-02" db="EMBL/GenBank/DDBJ databases">
        <title>Draft genome sequence of Clostridium methylpentosum (DSM 5476).</title>
        <authorList>
            <person name="Sudarsanam P."/>
            <person name="Ley R."/>
            <person name="Guruge J."/>
            <person name="Turnbaugh P.J."/>
            <person name="Mahowald M."/>
            <person name="Liep D."/>
            <person name="Gordon J."/>
        </authorList>
    </citation>
    <scope>NUCLEOTIDE SEQUENCE [LARGE SCALE GENOMIC DNA]</scope>
    <source>
        <strain evidence="6 7">DSM 5476</strain>
    </source>
</reference>
<evidence type="ECO:0000313" key="7">
    <source>
        <dbReference type="Proteomes" id="UP000003340"/>
    </source>
</evidence>